<dbReference type="InterPro" id="IPR001279">
    <property type="entry name" value="Metallo-B-lactamas"/>
</dbReference>
<dbReference type="PANTHER" id="PTHR42951:SF17">
    <property type="entry name" value="METALLO-BETA-LACTAMASE DOMAIN-CONTAINING PROTEIN"/>
    <property type="match status" value="1"/>
</dbReference>
<organism evidence="2 3">
    <name type="scientific">Alkalihalobacillus trypoxylicola</name>
    <dbReference type="NCBI Taxonomy" id="519424"/>
    <lineage>
        <taxon>Bacteria</taxon>
        <taxon>Bacillati</taxon>
        <taxon>Bacillota</taxon>
        <taxon>Bacilli</taxon>
        <taxon>Bacillales</taxon>
        <taxon>Bacillaceae</taxon>
        <taxon>Alkalihalobacillus</taxon>
    </lineage>
</organism>
<dbReference type="PANTHER" id="PTHR42951">
    <property type="entry name" value="METALLO-BETA-LACTAMASE DOMAIN-CONTAINING"/>
    <property type="match status" value="1"/>
</dbReference>
<comment type="caution">
    <text evidence="2">The sequence shown here is derived from an EMBL/GenBank/DDBJ whole genome shotgun (WGS) entry which is preliminary data.</text>
</comment>
<name>A0A162E6Z1_9BACI</name>
<feature type="domain" description="Metallo-beta-lactamase" evidence="1">
    <location>
        <begin position="38"/>
        <end position="247"/>
    </location>
</feature>
<dbReference type="RefSeq" id="WP_061948278.1">
    <property type="nucleotide sequence ID" value="NZ_LTAO01000012.1"/>
</dbReference>
<evidence type="ECO:0000259" key="1">
    <source>
        <dbReference type="SMART" id="SM00849"/>
    </source>
</evidence>
<dbReference type="GO" id="GO:0016787">
    <property type="term" value="F:hydrolase activity"/>
    <property type="evidence" value="ECO:0007669"/>
    <property type="project" value="UniProtKB-KW"/>
</dbReference>
<dbReference type="InterPro" id="IPR036866">
    <property type="entry name" value="RibonucZ/Hydroxyglut_hydro"/>
</dbReference>
<keyword evidence="2" id="KW-0378">Hydrolase</keyword>
<dbReference type="STRING" id="519424.AZF04_03850"/>
<dbReference type="InterPro" id="IPR050855">
    <property type="entry name" value="NDM-1-like"/>
</dbReference>
<dbReference type="Gene3D" id="3.60.15.10">
    <property type="entry name" value="Ribonuclease Z/Hydroxyacylglutathione hydrolase-like"/>
    <property type="match status" value="1"/>
</dbReference>
<gene>
    <name evidence="2" type="ORF">AZF04_03850</name>
</gene>
<evidence type="ECO:0000313" key="3">
    <source>
        <dbReference type="Proteomes" id="UP000075806"/>
    </source>
</evidence>
<accession>A0A162E6Z1</accession>
<dbReference type="Proteomes" id="UP000075806">
    <property type="component" value="Unassembled WGS sequence"/>
</dbReference>
<dbReference type="Pfam" id="PF00753">
    <property type="entry name" value="Lactamase_B"/>
    <property type="match status" value="1"/>
</dbReference>
<dbReference type="EMBL" id="LTAO01000012">
    <property type="protein sequence ID" value="KYG31920.1"/>
    <property type="molecule type" value="Genomic_DNA"/>
</dbReference>
<keyword evidence="3" id="KW-1185">Reference proteome</keyword>
<dbReference type="CDD" id="cd07721">
    <property type="entry name" value="yflN-like_MBL-fold"/>
    <property type="match status" value="1"/>
</dbReference>
<dbReference type="SUPFAM" id="SSF56281">
    <property type="entry name" value="Metallo-hydrolase/oxidoreductase"/>
    <property type="match status" value="1"/>
</dbReference>
<reference evidence="2" key="1">
    <citation type="submission" date="2016-02" db="EMBL/GenBank/DDBJ databases">
        <title>Genome sequence of Bacillus trypoxylicola KCTC 13244(T).</title>
        <authorList>
            <person name="Jeong H."/>
            <person name="Park S.-H."/>
            <person name="Choi S.-K."/>
        </authorList>
    </citation>
    <scope>NUCLEOTIDE SEQUENCE [LARGE SCALE GENOMIC DNA]</scope>
    <source>
        <strain evidence="2">KCTC 13244</strain>
    </source>
</reference>
<proteinExistence type="predicted"/>
<evidence type="ECO:0000313" key="2">
    <source>
        <dbReference type="EMBL" id="KYG31920.1"/>
    </source>
</evidence>
<sequence length="279" mass="31651">MEHNMFYGQDYKVLPITSIKDGKILEISDDLFCYTNHIVNIVFIGGREEEEFVLIDSGLPKSSKEIIKTAQFIYGEQSKPKAIILTHGHFEHVGSIIELIEYWDVPVFAHEKEIPYLTGEKAYEEPDSTVEGGLVAKLAGFFPNEPIHLSTHVHVLEEGTVPFLSEFQWLHTPGHSPGHISLFRKRDGALIVGDSFITVRQDSLFKTFVQKEEMSGPPRYFTTDWPLAYESVKKLQRLNPKLAITGHGVPIKGDKLKQGLDELIEHFNEIAIPDYGKYV</sequence>
<dbReference type="OrthoDB" id="9802248at2"/>
<protein>
    <submittedName>
        <fullName evidence="2">MBL fold metallo-hydrolase</fullName>
    </submittedName>
</protein>
<dbReference type="SMART" id="SM00849">
    <property type="entry name" value="Lactamase_B"/>
    <property type="match status" value="1"/>
</dbReference>
<dbReference type="AlphaFoldDB" id="A0A162E6Z1"/>